<sequence length="738" mass="84667">MAYILLWFQFESAKKDIKKFGVRFITLEDIKELFNLSTPAESLILKAKKNSESQYTVLDSDYLCNNDFKTIMNNFDISWSNPIIVTESEVVTTETKAVLVGASTSTQSNKIWFRVRHDDESTSFAIERTLIENIGVSCVSELISLIKIKSKNYTKDKDIIIRKGNKDLNLEDPISELYNTENEALEVITDELANINCFPRPSVYAKHFIDSFVKSKDPQIWFNTFLAKAVSLIKEKQGSNYSNPSQFWVWQLSDNGKSIWKTAIDIANMHEILGKNDPDLITLIRSDAGYLRKNFNDINSEVKILLCIDEGRTLLEYKNNETHMSLFRCWRRALRDNRWRARGLFSVILDTTSRLSNFAPSLRDDPTIKSINDSRKIFMPFIDITTFNILTDSSGNYYNRLFSKGRPCWKALKDAYCEGLDSEENDIYAWDKVIDLVKAKVQGGGELLVEEINMDESYEERKTLTSVAILASLCSVDISPSMHFASNLIGSHLGTCLAISQDRMKVLVCYPPEPLITEAVYKLLNNDILHCIAQTLGQGIVEPGKRGEVYFTRNDLAKGYETGVAFNLKRNQRGADFLIPIRMENKYTFWIIQIKNHNIKSTNYDFKTDATSKLTPRYVFEKSDLAGVNSYYLAMYWQLGAHNKRIEILEDWGIPTRSSVKNPTIHYAILSLKSFKVAHGKTLESLRAILSDYINPYDEMWSYDSILGDRTKYIETFLPWCSSNPDEKLLLDKYNDAE</sequence>
<dbReference type="AlphaFoldDB" id="A0A8H3LF00"/>
<gene>
    <name evidence="1" type="ORF">RCL2_001221100</name>
</gene>
<dbReference type="PANTHER" id="PTHR33266">
    <property type="entry name" value="CHROMOSOME 15, WHOLE GENOME SHOTGUN SEQUENCE"/>
    <property type="match status" value="1"/>
</dbReference>
<protein>
    <submittedName>
        <fullName evidence="1">Uncharacterized protein</fullName>
    </submittedName>
</protein>
<dbReference type="PANTHER" id="PTHR33266:SF1">
    <property type="entry name" value="F-BOX DOMAIN-CONTAINING PROTEIN"/>
    <property type="match status" value="1"/>
</dbReference>
<evidence type="ECO:0000313" key="1">
    <source>
        <dbReference type="EMBL" id="GES85120.1"/>
    </source>
</evidence>
<reference evidence="1" key="1">
    <citation type="submission" date="2019-10" db="EMBL/GenBank/DDBJ databases">
        <title>Conservation and host-specific expression of non-tandemly repeated heterogenous ribosome RNA gene in arbuscular mycorrhizal fungi.</title>
        <authorList>
            <person name="Maeda T."/>
            <person name="Kobayashi Y."/>
            <person name="Nakagawa T."/>
            <person name="Ezawa T."/>
            <person name="Yamaguchi K."/>
            <person name="Bino T."/>
            <person name="Nishimoto Y."/>
            <person name="Shigenobu S."/>
            <person name="Kawaguchi M."/>
        </authorList>
    </citation>
    <scope>NUCLEOTIDE SEQUENCE</scope>
    <source>
        <strain evidence="1">HR1</strain>
    </source>
</reference>
<proteinExistence type="predicted"/>
<evidence type="ECO:0000313" key="2">
    <source>
        <dbReference type="Proteomes" id="UP000615446"/>
    </source>
</evidence>
<dbReference type="EMBL" id="BLAL01000088">
    <property type="protein sequence ID" value="GES85120.1"/>
    <property type="molecule type" value="Genomic_DNA"/>
</dbReference>
<comment type="caution">
    <text evidence="1">The sequence shown here is derived from an EMBL/GenBank/DDBJ whole genome shotgun (WGS) entry which is preliminary data.</text>
</comment>
<organism evidence="1 2">
    <name type="scientific">Rhizophagus clarus</name>
    <dbReference type="NCBI Taxonomy" id="94130"/>
    <lineage>
        <taxon>Eukaryota</taxon>
        <taxon>Fungi</taxon>
        <taxon>Fungi incertae sedis</taxon>
        <taxon>Mucoromycota</taxon>
        <taxon>Glomeromycotina</taxon>
        <taxon>Glomeromycetes</taxon>
        <taxon>Glomerales</taxon>
        <taxon>Glomeraceae</taxon>
        <taxon>Rhizophagus</taxon>
    </lineage>
</organism>
<dbReference type="Proteomes" id="UP000615446">
    <property type="component" value="Unassembled WGS sequence"/>
</dbReference>
<dbReference type="OrthoDB" id="2423263at2759"/>
<accession>A0A8H3LF00</accession>
<name>A0A8H3LF00_9GLOM</name>